<evidence type="ECO:0000259" key="1">
    <source>
        <dbReference type="Pfam" id="PF12873"/>
    </source>
</evidence>
<accession>A0A5C4LRF0</accession>
<organism evidence="2 3">
    <name type="scientific">Methylobacterium terricola</name>
    <dbReference type="NCBI Taxonomy" id="2583531"/>
    <lineage>
        <taxon>Bacteria</taxon>
        <taxon>Pseudomonadati</taxon>
        <taxon>Pseudomonadota</taxon>
        <taxon>Alphaproteobacteria</taxon>
        <taxon>Hyphomicrobiales</taxon>
        <taxon>Methylobacteriaceae</taxon>
        <taxon>Methylobacterium</taxon>
    </lineage>
</organism>
<protein>
    <submittedName>
        <fullName evidence="2">DUF3825 domain-containing protein</fullName>
    </submittedName>
</protein>
<name>A0A5C4LRF0_9HYPH</name>
<dbReference type="EMBL" id="VDDA01000001">
    <property type="protein sequence ID" value="TNC16394.1"/>
    <property type="molecule type" value="Genomic_DNA"/>
</dbReference>
<keyword evidence="3" id="KW-1185">Reference proteome</keyword>
<dbReference type="AlphaFoldDB" id="A0A5C4LRF0"/>
<proteinExistence type="predicted"/>
<dbReference type="Pfam" id="PF12873">
    <property type="entry name" value="DUF3825"/>
    <property type="match status" value="1"/>
</dbReference>
<dbReference type="OrthoDB" id="5493836at2"/>
<evidence type="ECO:0000313" key="3">
    <source>
        <dbReference type="Proteomes" id="UP000305267"/>
    </source>
</evidence>
<sequence length="409" mass="45934">MKPTYNEVTGWGFVRIEGKPDLYFKIKGGPCVVKPGPHPLAAGSTVTATVERGGDGRYFATSLHVDAPAPALTPEELQARQEQGARVIQALMEQAPPGVWFTRWSNIKINVADKRNHNDATVRGLAHMALEEEWSFSHSRDAHLILRQYLKYTFVRLARENKILYSGPYAAFDTGLLDKFYEPIFCLCEYNEDGNRYSHINFCVAGQGPAGKRLISVFPERPATARYLTRLDEVMFDPACPVTVQWSHIVEDAIERGRFPLAFLQRYAPAGFRERLNDRADEAWMRDYVRALTGDIQAHRAVVSHVGAAIEAARKRVRWDYKTALPIYYPAENATSFILPLALRPDGRPDLALVARRVNPNEYYGVTVYTLEMAYLAARLIGPLAGAGWLTPRIEEATSLLSYTGDLTL</sequence>
<gene>
    <name evidence="2" type="ORF">FF100_03865</name>
</gene>
<evidence type="ECO:0000313" key="2">
    <source>
        <dbReference type="EMBL" id="TNC16394.1"/>
    </source>
</evidence>
<reference evidence="2 3" key="1">
    <citation type="submission" date="2019-06" db="EMBL/GenBank/DDBJ databases">
        <title>Genome of Methylobacterium sp. 17Sr1-39.</title>
        <authorList>
            <person name="Seo T."/>
        </authorList>
    </citation>
    <scope>NUCLEOTIDE SEQUENCE [LARGE SCALE GENOMIC DNA]</scope>
    <source>
        <strain evidence="2 3">17Sr1-39</strain>
    </source>
</reference>
<dbReference type="Proteomes" id="UP000305267">
    <property type="component" value="Unassembled WGS sequence"/>
</dbReference>
<feature type="domain" description="DUF3825" evidence="1">
    <location>
        <begin position="125"/>
        <end position="384"/>
    </location>
</feature>
<comment type="caution">
    <text evidence="2">The sequence shown here is derived from an EMBL/GenBank/DDBJ whole genome shotgun (WGS) entry which is preliminary data.</text>
</comment>
<dbReference type="InterPro" id="IPR024437">
    <property type="entry name" value="DUF3825"/>
</dbReference>